<dbReference type="eggNOG" id="ENOG5031IR2">
    <property type="taxonomic scope" value="Bacteria"/>
</dbReference>
<feature type="transmembrane region" description="Helical" evidence="1">
    <location>
        <begin position="106"/>
        <end position="128"/>
    </location>
</feature>
<protein>
    <recommendedName>
        <fullName evidence="4">DUF3592 domain-containing protein</fullName>
    </recommendedName>
</protein>
<dbReference type="OrthoDB" id="4426042at2"/>
<dbReference type="EMBL" id="CP003924">
    <property type="protein sequence ID" value="AGS33941.1"/>
    <property type="molecule type" value="Genomic_DNA"/>
</dbReference>
<keyword evidence="1" id="KW-0472">Membrane</keyword>
<dbReference type="Proteomes" id="UP000015388">
    <property type="component" value="Chromosome"/>
</dbReference>
<evidence type="ECO:0000313" key="2">
    <source>
        <dbReference type="EMBL" id="AGS33941.1"/>
    </source>
</evidence>
<dbReference type="HOGENOM" id="CLU_122360_0_0_11"/>
<sequence>MRRLSLRIVAVLWLVAMIGSAALVGGAAINDSTIHSDPGRALATVTGVGVLRTAVDYQTEEGRFYSPGGGLLYPSGLGEGQQVWVTYAKSDPELVAVEGRRWTLSIIPAASIAAAATAVAAVAALVVVRLTRKEKSTTLSAEDTKN</sequence>
<dbReference type="AlphaFoldDB" id="S5TG97"/>
<reference evidence="2 3" key="1">
    <citation type="submission" date="2012-11" db="EMBL/GenBank/DDBJ databases">
        <title>The complete genome sequence of Corynebacterium maris Coryn-1 (=DSM 45190).</title>
        <authorList>
            <person name="Schaffert L."/>
            <person name="Albersmeier A."/>
            <person name="Kalinowski J."/>
            <person name="Ruckert C."/>
        </authorList>
    </citation>
    <scope>NUCLEOTIDE SEQUENCE [LARGE SCALE GENOMIC DNA]</scope>
    <source>
        <strain evidence="3">Coryn-1</strain>
    </source>
</reference>
<evidence type="ECO:0008006" key="4">
    <source>
        <dbReference type="Google" id="ProtNLM"/>
    </source>
</evidence>
<name>S5TG97_9CORY</name>
<organism evidence="2 3">
    <name type="scientific">Corynebacterium maris DSM 45190</name>
    <dbReference type="NCBI Taxonomy" id="1224163"/>
    <lineage>
        <taxon>Bacteria</taxon>
        <taxon>Bacillati</taxon>
        <taxon>Actinomycetota</taxon>
        <taxon>Actinomycetes</taxon>
        <taxon>Mycobacteriales</taxon>
        <taxon>Corynebacteriaceae</taxon>
        <taxon>Corynebacterium</taxon>
    </lineage>
</organism>
<keyword evidence="1" id="KW-1133">Transmembrane helix</keyword>
<evidence type="ECO:0000313" key="3">
    <source>
        <dbReference type="Proteomes" id="UP000015388"/>
    </source>
</evidence>
<accession>S5TG97</accession>
<dbReference type="PATRIC" id="fig|1224163.3.peg.463"/>
<evidence type="ECO:0000256" key="1">
    <source>
        <dbReference type="SAM" id="Phobius"/>
    </source>
</evidence>
<dbReference type="KEGG" id="cmd:B841_02290"/>
<keyword evidence="1" id="KW-0812">Transmembrane</keyword>
<gene>
    <name evidence="2" type="ORF">B841_02290</name>
</gene>
<keyword evidence="3" id="KW-1185">Reference proteome</keyword>
<dbReference type="STRING" id="1224163.B841_02290"/>
<proteinExistence type="predicted"/>